<dbReference type="EMBL" id="JBGNUJ010000010">
    <property type="protein sequence ID" value="KAL3954701.1"/>
    <property type="molecule type" value="Genomic_DNA"/>
</dbReference>
<dbReference type="Proteomes" id="UP001638806">
    <property type="component" value="Unassembled WGS sequence"/>
</dbReference>
<sequence length="180" mass="20328">ERQKVIGDSTVTTPQETNHLRTTKRLRLLTTVTMGEAVIEGSNWRLVEVGRVVLINGDHPFAGGLATIVEIIDHKRVLIDGPSSVPALAVPRQAIALSKCLLSQFVIEGLLRGSRHGTVKKQWEKAQIDAKWKESNWAKKREQAQRRKALTDFERFQVMRLKKQARFEERKALAKIKASA</sequence>
<reference evidence="1" key="1">
    <citation type="submission" date="2024-12" db="EMBL/GenBank/DDBJ databases">
        <title>Comparative genomics and development of molecular markers within Purpureocillium lilacinum and among Purpureocillium species.</title>
        <authorList>
            <person name="Yeh Z.-Y."/>
            <person name="Ni N.-T."/>
            <person name="Lo P.-H."/>
            <person name="Mushyakhwo K."/>
            <person name="Lin C.-F."/>
            <person name="Nai Y.-S."/>
        </authorList>
    </citation>
    <scope>NUCLEOTIDE SEQUENCE</scope>
    <source>
        <strain evidence="1">NCHU-NPUST-175</strain>
    </source>
</reference>
<gene>
    <name evidence="1" type="ORF">ACCO45_010264</name>
</gene>
<evidence type="ECO:0000313" key="1">
    <source>
        <dbReference type="EMBL" id="KAL3954701.1"/>
    </source>
</evidence>
<accession>A0ACC4DGW5</accession>
<name>A0ACC4DGW5_PURLI</name>
<protein>
    <submittedName>
        <fullName evidence="1">Uncharacterized protein</fullName>
    </submittedName>
</protein>
<proteinExistence type="predicted"/>
<keyword evidence="2" id="KW-1185">Reference proteome</keyword>
<evidence type="ECO:0000313" key="2">
    <source>
        <dbReference type="Proteomes" id="UP001638806"/>
    </source>
</evidence>
<organism evidence="1 2">
    <name type="scientific">Purpureocillium lilacinum</name>
    <name type="common">Paecilomyces lilacinus</name>
    <dbReference type="NCBI Taxonomy" id="33203"/>
    <lineage>
        <taxon>Eukaryota</taxon>
        <taxon>Fungi</taxon>
        <taxon>Dikarya</taxon>
        <taxon>Ascomycota</taxon>
        <taxon>Pezizomycotina</taxon>
        <taxon>Sordariomycetes</taxon>
        <taxon>Hypocreomycetidae</taxon>
        <taxon>Hypocreales</taxon>
        <taxon>Ophiocordycipitaceae</taxon>
        <taxon>Purpureocillium</taxon>
    </lineage>
</organism>
<feature type="non-terminal residue" evidence="1">
    <location>
        <position position="1"/>
    </location>
</feature>
<comment type="caution">
    <text evidence="1">The sequence shown here is derived from an EMBL/GenBank/DDBJ whole genome shotgun (WGS) entry which is preliminary data.</text>
</comment>